<proteinExistence type="predicted"/>
<sequence length="117" mass="13114">MCRYEQNNVPEKILFLWIFVPGKTSTTTTWLRPCIGRLKTIWLPPYFGPIRAPINGYYPVMSPVILLPVRSPVIERSGPGTGHQVRSPVIDPSGHRLMTGPVRAPVTGYYHVTSTVI</sequence>
<accession>A0A9D4EJP2</accession>
<gene>
    <name evidence="1" type="ORF">DPMN_158741</name>
</gene>
<organism evidence="1 2">
    <name type="scientific">Dreissena polymorpha</name>
    <name type="common">Zebra mussel</name>
    <name type="synonym">Mytilus polymorpha</name>
    <dbReference type="NCBI Taxonomy" id="45954"/>
    <lineage>
        <taxon>Eukaryota</taxon>
        <taxon>Metazoa</taxon>
        <taxon>Spiralia</taxon>
        <taxon>Lophotrochozoa</taxon>
        <taxon>Mollusca</taxon>
        <taxon>Bivalvia</taxon>
        <taxon>Autobranchia</taxon>
        <taxon>Heteroconchia</taxon>
        <taxon>Euheterodonta</taxon>
        <taxon>Imparidentia</taxon>
        <taxon>Neoheterodontei</taxon>
        <taxon>Myida</taxon>
        <taxon>Dreissenoidea</taxon>
        <taxon>Dreissenidae</taxon>
        <taxon>Dreissena</taxon>
    </lineage>
</organism>
<dbReference type="AlphaFoldDB" id="A0A9D4EJP2"/>
<comment type="caution">
    <text evidence="1">The sequence shown here is derived from an EMBL/GenBank/DDBJ whole genome shotgun (WGS) entry which is preliminary data.</text>
</comment>
<evidence type="ECO:0000313" key="2">
    <source>
        <dbReference type="Proteomes" id="UP000828390"/>
    </source>
</evidence>
<dbReference type="Proteomes" id="UP000828390">
    <property type="component" value="Unassembled WGS sequence"/>
</dbReference>
<protein>
    <submittedName>
        <fullName evidence="1">Uncharacterized protein</fullName>
    </submittedName>
</protein>
<dbReference type="EMBL" id="JAIWYP010000008">
    <property type="protein sequence ID" value="KAH3780916.1"/>
    <property type="molecule type" value="Genomic_DNA"/>
</dbReference>
<reference evidence="1" key="2">
    <citation type="submission" date="2020-11" db="EMBL/GenBank/DDBJ databases">
        <authorList>
            <person name="McCartney M.A."/>
            <person name="Auch B."/>
            <person name="Kono T."/>
            <person name="Mallez S."/>
            <person name="Becker A."/>
            <person name="Gohl D.M."/>
            <person name="Silverstein K.A.T."/>
            <person name="Koren S."/>
            <person name="Bechman K.B."/>
            <person name="Herman A."/>
            <person name="Abrahante J.E."/>
            <person name="Garbe J."/>
        </authorList>
    </citation>
    <scope>NUCLEOTIDE SEQUENCE</scope>
    <source>
        <strain evidence="1">Duluth1</strain>
        <tissue evidence="1">Whole animal</tissue>
    </source>
</reference>
<reference evidence="1" key="1">
    <citation type="journal article" date="2019" name="bioRxiv">
        <title>The Genome of the Zebra Mussel, Dreissena polymorpha: A Resource for Invasive Species Research.</title>
        <authorList>
            <person name="McCartney M.A."/>
            <person name="Auch B."/>
            <person name="Kono T."/>
            <person name="Mallez S."/>
            <person name="Zhang Y."/>
            <person name="Obille A."/>
            <person name="Becker A."/>
            <person name="Abrahante J.E."/>
            <person name="Garbe J."/>
            <person name="Badalamenti J.P."/>
            <person name="Herman A."/>
            <person name="Mangelson H."/>
            <person name="Liachko I."/>
            <person name="Sullivan S."/>
            <person name="Sone E.D."/>
            <person name="Koren S."/>
            <person name="Silverstein K.A.T."/>
            <person name="Beckman K.B."/>
            <person name="Gohl D.M."/>
        </authorList>
    </citation>
    <scope>NUCLEOTIDE SEQUENCE</scope>
    <source>
        <strain evidence="1">Duluth1</strain>
        <tissue evidence="1">Whole animal</tissue>
    </source>
</reference>
<name>A0A9D4EJP2_DREPO</name>
<evidence type="ECO:0000313" key="1">
    <source>
        <dbReference type="EMBL" id="KAH3780916.1"/>
    </source>
</evidence>
<keyword evidence="2" id="KW-1185">Reference proteome</keyword>